<dbReference type="Pfam" id="PF00593">
    <property type="entry name" value="TonB_dep_Rec_b-barrel"/>
    <property type="match status" value="1"/>
</dbReference>
<reference evidence="18 19" key="1">
    <citation type="submission" date="2017-06" db="EMBL/GenBank/DDBJ databases">
        <title>Herbaspirillum phytohormonus sp. nov., isolated from the root nodule of Robinia pseudoacacia in lead-zinc mine.</title>
        <authorList>
            <person name="Fan M."/>
            <person name="Lin Y."/>
        </authorList>
    </citation>
    <scope>NUCLEOTIDE SEQUENCE [LARGE SCALE GENOMIC DNA]</scope>
    <source>
        <strain evidence="18 19">HZ10</strain>
    </source>
</reference>
<name>A0A246WUL5_9BURK</name>
<dbReference type="GO" id="GO:0015344">
    <property type="term" value="F:siderophore uptake transmembrane transporter activity"/>
    <property type="evidence" value="ECO:0007669"/>
    <property type="project" value="TreeGrafter"/>
</dbReference>
<evidence type="ECO:0000256" key="5">
    <source>
        <dbReference type="ARBA" id="ARBA00022496"/>
    </source>
</evidence>
<evidence type="ECO:0000256" key="14">
    <source>
        <dbReference type="PROSITE-ProRule" id="PRU01360"/>
    </source>
</evidence>
<dbReference type="InterPro" id="IPR012910">
    <property type="entry name" value="Plug_dom"/>
</dbReference>
<proteinExistence type="inferred from homology"/>
<dbReference type="InterPro" id="IPR037066">
    <property type="entry name" value="Plug_dom_sf"/>
</dbReference>
<evidence type="ECO:0000256" key="2">
    <source>
        <dbReference type="ARBA" id="ARBA00009810"/>
    </source>
</evidence>
<dbReference type="PROSITE" id="PS51257">
    <property type="entry name" value="PROKAR_LIPOPROTEIN"/>
    <property type="match status" value="1"/>
</dbReference>
<dbReference type="RefSeq" id="WP_088749831.1">
    <property type="nucleotide sequence ID" value="NZ_NJGU01000001.1"/>
</dbReference>
<keyword evidence="11 14" id="KW-0472">Membrane</keyword>
<dbReference type="InterPro" id="IPR011662">
    <property type="entry name" value="Secretin/TonB_short_N"/>
</dbReference>
<dbReference type="InterPro" id="IPR000531">
    <property type="entry name" value="Beta-barrel_TonB"/>
</dbReference>
<feature type="chain" id="PRO_5012331806" evidence="16">
    <location>
        <begin position="38"/>
        <end position="836"/>
    </location>
</feature>
<sequence length="836" mass="90243">MHPQPDRLRARSLRQPPLRLRLTAPAFAALLACTVCAAWHGTAHAADADAPTLNDSARRSYDIPAGPLGRNLSSFALASGIALSFEPALTDGKSGPAVSGQMSMREAATRLLAGSGLEIVGRADGSFTLRRATAGAQAPQALPAVTITAQAEAGTLTEGSGSYTTRATGAATRMPLSLRETPQSVSVITRQQIEDQNLLTLNDVLRQTPGIVADRLDERVSFSSRGFALNTMIDGVPTLSFNSVAGETSMASMQVYDRIEVVRGAAGLLNGSGSPGGSVNLVRKRPTADFSGHVGAGVGSWNRYSMEADLSSRLNEAGTVRGRVVASHSDGGSFTDSKKQSEDVFYGIVEADLSRDTLLSAGVEYQRTAIKGANFGQSPLFYANGSPTSLPRSFSSSSPWSTWNMDTQRYFVNLDHHFENDWRLKVDAALITNDRDRYSADIWLYPGNINAATNMGTVQVSNNPATSVTRALDVYATGPFSLFGRSHTAVLGANYNRYAYDYGNYSRLLNTVDRQAVNIVNLGAVAQPDFRYPINQFSGVTEEKAVYGALRFKPTDALSIIIGSRLSWYDNDLVSRSWQSGANGRAVASSSGHESAVFTPYGGIVYDLDDTWSAYTSYTNIFQPNTVRNASNQIIDPKRGTNLEFGVKGEHMGGKLNTSFAVFEVEEDNATELDTGAGALPDGTTPYRAVNGARTRGFETTISGELARGWQLMAGYTYSAKFTSKNVLMNTNYPQRMFRLATSYRLPGALSKLTVGGSLSYQSGISYVETYSNQTAYQGGLTLVGLMARYEVSPQLSLSLNVENLTDKYYYTGLGGYNGYTYGNPRNTWLKANYKF</sequence>
<dbReference type="SUPFAM" id="SSF56935">
    <property type="entry name" value="Porins"/>
    <property type="match status" value="1"/>
</dbReference>
<evidence type="ECO:0000256" key="4">
    <source>
        <dbReference type="ARBA" id="ARBA00022452"/>
    </source>
</evidence>
<evidence type="ECO:0000313" key="18">
    <source>
        <dbReference type="EMBL" id="OWY30759.1"/>
    </source>
</evidence>
<dbReference type="Gene3D" id="2.40.170.20">
    <property type="entry name" value="TonB-dependent receptor, beta-barrel domain"/>
    <property type="match status" value="1"/>
</dbReference>
<comment type="caution">
    <text evidence="18">The sequence shown here is derived from an EMBL/GenBank/DDBJ whole genome shotgun (WGS) entry which is preliminary data.</text>
</comment>
<dbReference type="SMART" id="SM00965">
    <property type="entry name" value="STN"/>
    <property type="match status" value="1"/>
</dbReference>
<protein>
    <submittedName>
        <fullName evidence="18">TonB-dependent siderophore receptor</fullName>
    </submittedName>
</protein>
<dbReference type="GO" id="GO:0009279">
    <property type="term" value="C:cell outer membrane"/>
    <property type="evidence" value="ECO:0007669"/>
    <property type="project" value="UniProtKB-SubCell"/>
</dbReference>
<keyword evidence="12 18" id="KW-0675">Receptor</keyword>
<evidence type="ECO:0000256" key="8">
    <source>
        <dbReference type="ARBA" id="ARBA00023004"/>
    </source>
</evidence>
<evidence type="ECO:0000256" key="12">
    <source>
        <dbReference type="ARBA" id="ARBA00023170"/>
    </source>
</evidence>
<dbReference type="FunFam" id="2.170.130.10:FF:000010">
    <property type="entry name" value="Ferripyoverdine receptor"/>
    <property type="match status" value="1"/>
</dbReference>
<evidence type="ECO:0000256" key="1">
    <source>
        <dbReference type="ARBA" id="ARBA00004571"/>
    </source>
</evidence>
<evidence type="ECO:0000256" key="7">
    <source>
        <dbReference type="ARBA" id="ARBA00022729"/>
    </source>
</evidence>
<evidence type="ECO:0000256" key="13">
    <source>
        <dbReference type="ARBA" id="ARBA00023237"/>
    </source>
</evidence>
<evidence type="ECO:0000256" key="16">
    <source>
        <dbReference type="SAM" id="SignalP"/>
    </source>
</evidence>
<keyword evidence="7 16" id="KW-0732">Signal</keyword>
<dbReference type="GO" id="GO:0015891">
    <property type="term" value="P:siderophore transport"/>
    <property type="evidence" value="ECO:0007669"/>
    <property type="project" value="InterPro"/>
</dbReference>
<keyword evidence="9" id="KW-0406">Ion transport</keyword>
<accession>A0A246WUL5</accession>
<feature type="domain" description="Secretin/TonB short N-terminal" evidence="17">
    <location>
        <begin position="81"/>
        <end position="132"/>
    </location>
</feature>
<dbReference type="Proteomes" id="UP000197596">
    <property type="component" value="Unassembled WGS sequence"/>
</dbReference>
<evidence type="ECO:0000259" key="17">
    <source>
        <dbReference type="SMART" id="SM00965"/>
    </source>
</evidence>
<keyword evidence="3 14" id="KW-0813">Transport</keyword>
<dbReference type="CDD" id="cd01347">
    <property type="entry name" value="ligand_gated_channel"/>
    <property type="match status" value="1"/>
</dbReference>
<comment type="subcellular location">
    <subcellularLocation>
        <location evidence="1 14">Cell outer membrane</location>
        <topology evidence="1 14">Multi-pass membrane protein</topology>
    </subcellularLocation>
</comment>
<evidence type="ECO:0000256" key="3">
    <source>
        <dbReference type="ARBA" id="ARBA00022448"/>
    </source>
</evidence>
<evidence type="ECO:0000313" key="19">
    <source>
        <dbReference type="Proteomes" id="UP000197596"/>
    </source>
</evidence>
<dbReference type="Gene3D" id="3.55.50.30">
    <property type="match status" value="1"/>
</dbReference>
<organism evidence="18 19">
    <name type="scientific">Herbaspirillum robiniae</name>
    <dbReference type="NCBI Taxonomy" id="2014887"/>
    <lineage>
        <taxon>Bacteria</taxon>
        <taxon>Pseudomonadati</taxon>
        <taxon>Pseudomonadota</taxon>
        <taxon>Betaproteobacteria</taxon>
        <taxon>Burkholderiales</taxon>
        <taxon>Oxalobacteraceae</taxon>
        <taxon>Herbaspirillum</taxon>
    </lineage>
</organism>
<dbReference type="InterPro" id="IPR039426">
    <property type="entry name" value="TonB-dep_rcpt-like"/>
</dbReference>
<comment type="similarity">
    <text evidence="2 14 15">Belongs to the TonB-dependent receptor family.</text>
</comment>
<gene>
    <name evidence="18" type="ORF">CEJ42_01385</name>
</gene>
<evidence type="ECO:0000256" key="15">
    <source>
        <dbReference type="RuleBase" id="RU003357"/>
    </source>
</evidence>
<dbReference type="PANTHER" id="PTHR32552:SF74">
    <property type="entry name" value="HYDROXAMATE SIDEROPHORE RECEPTOR FHUE"/>
    <property type="match status" value="1"/>
</dbReference>
<feature type="signal peptide" evidence="16">
    <location>
        <begin position="1"/>
        <end position="37"/>
    </location>
</feature>
<dbReference type="Gene3D" id="2.170.130.10">
    <property type="entry name" value="TonB-dependent receptor, plug domain"/>
    <property type="match status" value="1"/>
</dbReference>
<keyword evidence="6 14" id="KW-0812">Transmembrane</keyword>
<dbReference type="NCBIfam" id="TIGR01783">
    <property type="entry name" value="TonB-siderophor"/>
    <property type="match status" value="1"/>
</dbReference>
<dbReference type="AlphaFoldDB" id="A0A246WUL5"/>
<dbReference type="EMBL" id="NJGU01000001">
    <property type="protein sequence ID" value="OWY30759.1"/>
    <property type="molecule type" value="Genomic_DNA"/>
</dbReference>
<evidence type="ECO:0000256" key="6">
    <source>
        <dbReference type="ARBA" id="ARBA00022692"/>
    </source>
</evidence>
<evidence type="ECO:0000256" key="11">
    <source>
        <dbReference type="ARBA" id="ARBA00023136"/>
    </source>
</evidence>
<keyword evidence="13 14" id="KW-0998">Cell outer membrane</keyword>
<evidence type="ECO:0000256" key="10">
    <source>
        <dbReference type="ARBA" id="ARBA00023077"/>
    </source>
</evidence>
<dbReference type="PROSITE" id="PS52016">
    <property type="entry name" value="TONB_DEPENDENT_REC_3"/>
    <property type="match status" value="1"/>
</dbReference>
<dbReference type="Pfam" id="PF07715">
    <property type="entry name" value="Plug"/>
    <property type="match status" value="1"/>
</dbReference>
<keyword evidence="5" id="KW-0410">Iron transport</keyword>
<evidence type="ECO:0000256" key="9">
    <source>
        <dbReference type="ARBA" id="ARBA00023065"/>
    </source>
</evidence>
<keyword evidence="10 15" id="KW-0798">TonB box</keyword>
<dbReference type="PANTHER" id="PTHR32552">
    <property type="entry name" value="FERRICHROME IRON RECEPTOR-RELATED"/>
    <property type="match status" value="1"/>
</dbReference>
<keyword evidence="4 14" id="KW-1134">Transmembrane beta strand</keyword>
<dbReference type="GO" id="GO:0038023">
    <property type="term" value="F:signaling receptor activity"/>
    <property type="evidence" value="ECO:0007669"/>
    <property type="project" value="InterPro"/>
</dbReference>
<dbReference type="InterPro" id="IPR036942">
    <property type="entry name" value="Beta-barrel_TonB_sf"/>
</dbReference>
<keyword evidence="8" id="KW-0408">Iron</keyword>
<dbReference type="InterPro" id="IPR010105">
    <property type="entry name" value="TonB_sidphr_rcpt"/>
</dbReference>